<reference evidence="3 4" key="1">
    <citation type="submission" date="2015-12" db="EMBL/GenBank/DDBJ databases">
        <title>Genome sequence of the marine Rhodobacteraceae strain O3.65, Candidatus Tritonibacter horizontis.</title>
        <authorList>
            <person name="Poehlein A."/>
            <person name="Giebel H.A."/>
            <person name="Voget S."/>
            <person name="Brinkhoff T."/>
        </authorList>
    </citation>
    <scope>NUCLEOTIDE SEQUENCE [LARGE SCALE GENOMIC DNA]</scope>
    <source>
        <strain evidence="3 4">O3.65</strain>
    </source>
</reference>
<evidence type="ECO:0000256" key="1">
    <source>
        <dbReference type="SAM" id="MobiDB-lite"/>
    </source>
</evidence>
<dbReference type="PATRIC" id="fig|1768241.3.peg.78"/>
<keyword evidence="3" id="KW-0282">Flagellum</keyword>
<feature type="compositionally biased region" description="Low complexity" evidence="1">
    <location>
        <begin position="16"/>
        <end position="26"/>
    </location>
</feature>
<dbReference type="Pfam" id="PF02120">
    <property type="entry name" value="Flg_hook"/>
    <property type="match status" value="1"/>
</dbReference>
<name>A0A132C2F7_9RHOB</name>
<dbReference type="Proteomes" id="UP000068382">
    <property type="component" value="Unassembled WGS sequence"/>
</dbReference>
<dbReference type="CDD" id="cd17470">
    <property type="entry name" value="T3SS_Flik_C"/>
    <property type="match status" value="1"/>
</dbReference>
<dbReference type="Gene3D" id="3.30.750.140">
    <property type="match status" value="1"/>
</dbReference>
<evidence type="ECO:0000313" key="4">
    <source>
        <dbReference type="Proteomes" id="UP000068382"/>
    </source>
</evidence>
<organism evidence="3 4">
    <name type="scientific">Tritonibacter horizontis</name>
    <dbReference type="NCBI Taxonomy" id="1768241"/>
    <lineage>
        <taxon>Bacteria</taxon>
        <taxon>Pseudomonadati</taxon>
        <taxon>Pseudomonadota</taxon>
        <taxon>Alphaproteobacteria</taxon>
        <taxon>Rhodobacterales</taxon>
        <taxon>Paracoccaceae</taxon>
        <taxon>Tritonibacter</taxon>
    </lineage>
</organism>
<sequence length="596" mass="60738">MITNILSTQSVGSTPGESTQRSQSSRRSGESFEAVVNRSPDEAKQNPEAASFEPESKGNSAPASDGSENPPPHEESRHGDPAPEKTGNGLADDPAAAELSHDDFAFTGQDPQLTKAQPEAAGVGVRIDAAAGSSETALAWQAGDVDAPEEADAITRLPADTVAPKGGEGGNIQQGQMTAADREPSNVATSPAELADKSTADRPNIQTGEDERAQSGAMAASNTPATGVAGRGGGLDGANVVALNTQSAAGKTPEGSSALLAGTLVDDAAATDGQPDSRAQALSKGTPLGGMPSEGRDLPKGTPLGVMPTEGQNTSGRKPDVTAATATPIPNEARPPTPSATTPALTPGSGRTGDQVPAAAAAQASGQAQTYAASFDVRTQALASNRTTGGVSANTSLQTAQQINAEAMLKNTSAVVSEVFANADGGATGDDVLTQRGAESFALPQLLAEASVRSGASSFRAETPRHVAQQLAEAVATNGKRNVDVSLNPRELGHVNMRVSTTDTGVMVFIQAERPETEDLMRRHIQDLAREFKEMGFSDISFQFGSDTRPGQSDDTETSGRSGGSSGSGDGDAMEADTLPLAQHLNISADGLDIRI</sequence>
<gene>
    <name evidence="3" type="ORF">TRIHO_00770</name>
</gene>
<comment type="caution">
    <text evidence="3">The sequence shown here is derived from an EMBL/GenBank/DDBJ whole genome shotgun (WGS) entry which is preliminary data.</text>
</comment>
<feature type="compositionally biased region" description="Basic and acidic residues" evidence="1">
    <location>
        <begin position="71"/>
        <end position="83"/>
    </location>
</feature>
<dbReference type="InterPro" id="IPR038610">
    <property type="entry name" value="FliK-like_C_sf"/>
</dbReference>
<accession>A0A132C2F7</accession>
<dbReference type="EMBL" id="LPUY01000008">
    <property type="protein sequence ID" value="KUP94744.1"/>
    <property type="molecule type" value="Genomic_DNA"/>
</dbReference>
<feature type="region of interest" description="Disordered" evidence="1">
    <location>
        <begin position="1"/>
        <end position="120"/>
    </location>
</feature>
<dbReference type="AlphaFoldDB" id="A0A132C2F7"/>
<dbReference type="OrthoDB" id="7203912at2"/>
<feature type="region of interest" description="Disordered" evidence="1">
    <location>
        <begin position="269"/>
        <end position="362"/>
    </location>
</feature>
<feature type="compositionally biased region" description="Gly residues" evidence="1">
    <location>
        <begin position="561"/>
        <end position="570"/>
    </location>
</feature>
<feature type="compositionally biased region" description="Polar residues" evidence="1">
    <location>
        <begin position="1"/>
        <end position="15"/>
    </location>
</feature>
<keyword evidence="3" id="KW-0969">Cilium</keyword>
<proteinExistence type="predicted"/>
<feature type="region of interest" description="Disordered" evidence="1">
    <location>
        <begin position="541"/>
        <end position="579"/>
    </location>
</feature>
<feature type="region of interest" description="Disordered" evidence="1">
    <location>
        <begin position="158"/>
        <end position="231"/>
    </location>
</feature>
<feature type="compositionally biased region" description="Polar residues" evidence="1">
    <location>
        <begin position="541"/>
        <end position="551"/>
    </location>
</feature>
<feature type="domain" description="Flagellar hook-length control protein-like C-terminal" evidence="2">
    <location>
        <begin position="476"/>
        <end position="552"/>
    </location>
</feature>
<keyword evidence="3" id="KW-0966">Cell projection</keyword>
<evidence type="ECO:0000259" key="2">
    <source>
        <dbReference type="Pfam" id="PF02120"/>
    </source>
</evidence>
<keyword evidence="4" id="KW-1185">Reference proteome</keyword>
<evidence type="ECO:0000313" key="3">
    <source>
        <dbReference type="EMBL" id="KUP94744.1"/>
    </source>
</evidence>
<protein>
    <submittedName>
        <fullName evidence="3">Flagellar hook-length control protein FliK</fullName>
    </submittedName>
</protein>
<dbReference type="InterPro" id="IPR021136">
    <property type="entry name" value="Flagellar_hook_control-like_C"/>
</dbReference>